<dbReference type="SMART" id="SM00867">
    <property type="entry name" value="YceI"/>
    <property type="match status" value="1"/>
</dbReference>
<dbReference type="Proteomes" id="UP001596415">
    <property type="component" value="Unassembled WGS sequence"/>
</dbReference>
<keyword evidence="4" id="KW-1185">Reference proteome</keyword>
<comment type="caution">
    <text evidence="3">The sequence shown here is derived from an EMBL/GenBank/DDBJ whole genome shotgun (WGS) entry which is preliminary data.</text>
</comment>
<evidence type="ECO:0000256" key="1">
    <source>
        <dbReference type="SAM" id="SignalP"/>
    </source>
</evidence>
<evidence type="ECO:0000259" key="2">
    <source>
        <dbReference type="SMART" id="SM00867"/>
    </source>
</evidence>
<organism evidence="3 4">
    <name type="scientific">Jejudonia soesokkakensis</name>
    <dbReference type="NCBI Taxonomy" id="1323432"/>
    <lineage>
        <taxon>Bacteria</taxon>
        <taxon>Pseudomonadati</taxon>
        <taxon>Bacteroidota</taxon>
        <taxon>Flavobacteriia</taxon>
        <taxon>Flavobacteriales</taxon>
        <taxon>Flavobacteriaceae</taxon>
        <taxon>Jejudonia</taxon>
    </lineage>
</organism>
<dbReference type="Pfam" id="PF04264">
    <property type="entry name" value="YceI"/>
    <property type="match status" value="1"/>
</dbReference>
<feature type="chain" id="PRO_5046793176" evidence="1">
    <location>
        <begin position="20"/>
        <end position="189"/>
    </location>
</feature>
<protein>
    <submittedName>
        <fullName evidence="3">YceI family protein</fullName>
    </submittedName>
</protein>
<sequence length="189" mass="20488">MKTIFKSVLILTVAVGATAFTTTMKKTINVETSTITWKGKKVLGSHTGTINLQEGYLEMDGDQLTGGMFVVDMTSINVTDLKAGEGKEKLEGHLKSDDFFGVENFPTATLVINSATKNADGYIVNGDITIKGTTLPIEFDLDMGADFAATSLKIDRTKFNVRYGSGSFFDNLGDNTIADNFELDVTLKF</sequence>
<feature type="domain" description="Lipid/polyisoprenoid-binding YceI-like" evidence="2">
    <location>
        <begin position="27"/>
        <end position="188"/>
    </location>
</feature>
<proteinExistence type="predicted"/>
<dbReference type="SUPFAM" id="SSF101874">
    <property type="entry name" value="YceI-like"/>
    <property type="match status" value="1"/>
</dbReference>
<name>A0ABW2MU35_9FLAO</name>
<dbReference type="InterPro" id="IPR036761">
    <property type="entry name" value="TTHA0802/YceI-like_sf"/>
</dbReference>
<keyword evidence="1" id="KW-0732">Signal</keyword>
<gene>
    <name evidence="3" type="ORF">ACFQO1_03925</name>
</gene>
<dbReference type="RefSeq" id="WP_380216665.1">
    <property type="nucleotide sequence ID" value="NZ_JBHTBN010000001.1"/>
</dbReference>
<accession>A0ABW2MU35</accession>
<dbReference type="EMBL" id="JBHTBN010000001">
    <property type="protein sequence ID" value="MFC7356824.1"/>
    <property type="molecule type" value="Genomic_DNA"/>
</dbReference>
<dbReference type="PANTHER" id="PTHR34406:SF1">
    <property type="entry name" value="PROTEIN YCEI"/>
    <property type="match status" value="1"/>
</dbReference>
<dbReference type="InterPro" id="IPR007372">
    <property type="entry name" value="Lipid/polyisoprenoid-bd_YceI"/>
</dbReference>
<evidence type="ECO:0000313" key="4">
    <source>
        <dbReference type="Proteomes" id="UP001596415"/>
    </source>
</evidence>
<dbReference type="PANTHER" id="PTHR34406">
    <property type="entry name" value="PROTEIN YCEI"/>
    <property type="match status" value="1"/>
</dbReference>
<evidence type="ECO:0000313" key="3">
    <source>
        <dbReference type="EMBL" id="MFC7356824.1"/>
    </source>
</evidence>
<dbReference type="Gene3D" id="2.40.128.110">
    <property type="entry name" value="Lipid/polyisoprenoid-binding, YceI-like"/>
    <property type="match status" value="1"/>
</dbReference>
<feature type="signal peptide" evidence="1">
    <location>
        <begin position="1"/>
        <end position="19"/>
    </location>
</feature>
<reference evidence="4" key="1">
    <citation type="journal article" date="2019" name="Int. J. Syst. Evol. Microbiol.">
        <title>The Global Catalogue of Microorganisms (GCM) 10K type strain sequencing project: providing services to taxonomists for standard genome sequencing and annotation.</title>
        <authorList>
            <consortium name="The Broad Institute Genomics Platform"/>
            <consortium name="The Broad Institute Genome Sequencing Center for Infectious Disease"/>
            <person name="Wu L."/>
            <person name="Ma J."/>
        </authorList>
    </citation>
    <scope>NUCLEOTIDE SEQUENCE [LARGE SCALE GENOMIC DNA]</scope>
    <source>
        <strain evidence="4">CGMCC 1.16306</strain>
    </source>
</reference>